<dbReference type="InterPro" id="IPR001911">
    <property type="entry name" value="Ribosomal_bS21"/>
</dbReference>
<gene>
    <name evidence="5" type="ORF">COV85_04670</name>
</gene>
<dbReference type="GO" id="GO:0003735">
    <property type="term" value="F:structural constituent of ribosome"/>
    <property type="evidence" value="ECO:0007669"/>
    <property type="project" value="InterPro"/>
</dbReference>
<sequence length="88" mass="10661">MAIKVKKKDREPTGSLLRRFVRRVQQSRVLLDARKNRFYKKDKTRRQAKQSALRREELCKLRERLFKAGQVREGELIPKEKIRKLLNK</sequence>
<dbReference type="Proteomes" id="UP000231550">
    <property type="component" value="Unassembled WGS sequence"/>
</dbReference>
<evidence type="ECO:0000256" key="2">
    <source>
        <dbReference type="ARBA" id="ARBA00022980"/>
    </source>
</evidence>
<dbReference type="Pfam" id="PF01165">
    <property type="entry name" value="Ribosomal_S21"/>
    <property type="match status" value="1"/>
</dbReference>
<reference evidence="5 6" key="1">
    <citation type="submission" date="2017-09" db="EMBL/GenBank/DDBJ databases">
        <title>Depth-based differentiation of microbial function through sediment-hosted aquifers and enrichment of novel symbionts in the deep terrestrial subsurface.</title>
        <authorList>
            <person name="Probst A.J."/>
            <person name="Ladd B."/>
            <person name="Jarett J.K."/>
            <person name="Geller-Mcgrath D.E."/>
            <person name="Sieber C.M."/>
            <person name="Emerson J.B."/>
            <person name="Anantharaman K."/>
            <person name="Thomas B.C."/>
            <person name="Malmstrom R."/>
            <person name="Stieglmeier M."/>
            <person name="Klingl A."/>
            <person name="Woyke T."/>
            <person name="Ryan C.M."/>
            <person name="Banfield J.F."/>
        </authorList>
    </citation>
    <scope>NUCLEOTIDE SEQUENCE [LARGE SCALE GENOMIC DNA]</scope>
    <source>
        <strain evidence="5">CG11_big_fil_rev_8_21_14_0_20_44_10</strain>
    </source>
</reference>
<evidence type="ECO:0000256" key="1">
    <source>
        <dbReference type="ARBA" id="ARBA00006640"/>
    </source>
</evidence>
<dbReference type="EMBL" id="PCVN01000125">
    <property type="protein sequence ID" value="PIQ73978.1"/>
    <property type="molecule type" value="Genomic_DNA"/>
</dbReference>
<dbReference type="InterPro" id="IPR038380">
    <property type="entry name" value="Ribosomal_bS21_sf"/>
</dbReference>
<comment type="caution">
    <text evidence="5">The sequence shown here is derived from an EMBL/GenBank/DDBJ whole genome shotgun (WGS) entry which is preliminary data.</text>
</comment>
<dbReference type="GO" id="GO:0005840">
    <property type="term" value="C:ribosome"/>
    <property type="evidence" value="ECO:0007669"/>
    <property type="project" value="UniProtKB-KW"/>
</dbReference>
<dbReference type="GO" id="GO:0006412">
    <property type="term" value="P:translation"/>
    <property type="evidence" value="ECO:0007669"/>
    <property type="project" value="InterPro"/>
</dbReference>
<dbReference type="GO" id="GO:1990904">
    <property type="term" value="C:ribonucleoprotein complex"/>
    <property type="evidence" value="ECO:0007669"/>
    <property type="project" value="UniProtKB-KW"/>
</dbReference>
<proteinExistence type="inferred from homology"/>
<keyword evidence="2" id="KW-0689">Ribosomal protein</keyword>
<evidence type="ECO:0000313" key="5">
    <source>
        <dbReference type="EMBL" id="PIQ73978.1"/>
    </source>
</evidence>
<dbReference type="Gene3D" id="1.20.5.1150">
    <property type="entry name" value="Ribosomal protein S8"/>
    <property type="match status" value="1"/>
</dbReference>
<evidence type="ECO:0000313" key="6">
    <source>
        <dbReference type="Proteomes" id="UP000231550"/>
    </source>
</evidence>
<evidence type="ECO:0000256" key="4">
    <source>
        <dbReference type="ARBA" id="ARBA00035135"/>
    </source>
</evidence>
<keyword evidence="3" id="KW-0687">Ribonucleoprotein</keyword>
<name>A0A2H0KP84_9BACT</name>
<organism evidence="5 6">
    <name type="scientific">Candidatus Portnoybacteria bacterium CG11_big_fil_rev_8_21_14_0_20_44_10</name>
    <dbReference type="NCBI Taxonomy" id="1974818"/>
    <lineage>
        <taxon>Bacteria</taxon>
        <taxon>Candidatus Portnoyibacteriota</taxon>
    </lineage>
</organism>
<evidence type="ECO:0000256" key="3">
    <source>
        <dbReference type="ARBA" id="ARBA00023274"/>
    </source>
</evidence>
<protein>
    <recommendedName>
        <fullName evidence="4">Small ribosomal subunit protein bS21</fullName>
    </recommendedName>
</protein>
<accession>A0A2H0KP84</accession>
<comment type="similarity">
    <text evidence="1">Belongs to the bacterial ribosomal protein bS21 family.</text>
</comment>
<dbReference type="AlphaFoldDB" id="A0A2H0KP84"/>